<keyword evidence="5 7" id="KW-1133">Transmembrane helix</keyword>
<feature type="transmembrane region" description="Helical" evidence="7">
    <location>
        <begin position="20"/>
        <end position="39"/>
    </location>
</feature>
<feature type="transmembrane region" description="Helical" evidence="7">
    <location>
        <begin position="99"/>
        <end position="117"/>
    </location>
</feature>
<keyword evidence="6 7" id="KW-0472">Membrane</keyword>
<dbReference type="UniPathway" id="UPA00664"/>
<comment type="subcellular location">
    <subcellularLocation>
        <location evidence="7">Cell membrane</location>
        <topology evidence="7">Multi-pass membrane protein</topology>
    </subcellularLocation>
</comment>
<feature type="binding site" evidence="7">
    <location>
        <position position="142"/>
    </location>
    <ligand>
        <name>a 1,2-diacyl-sn-glycero-3-phospho-(1'-sn-glycerol)</name>
        <dbReference type="ChEBI" id="CHEBI:64716"/>
    </ligand>
</feature>
<dbReference type="RefSeq" id="WP_076959659.1">
    <property type="nucleotide sequence ID" value="NZ_MLCO01000274.1"/>
</dbReference>
<reference evidence="8 9" key="1">
    <citation type="submission" date="2016-10" db="EMBL/GenBank/DDBJ databases">
        <title>Draft Genome sequence of Roseomonas sp. strain M3.</title>
        <authorList>
            <person name="Subhash Y."/>
            <person name="Lee S."/>
        </authorList>
    </citation>
    <scope>NUCLEOTIDE SEQUENCE [LARGE SCALE GENOMIC DNA]</scope>
    <source>
        <strain evidence="8 9">M3</strain>
    </source>
</reference>
<dbReference type="GO" id="GO:0042158">
    <property type="term" value="P:lipoprotein biosynthetic process"/>
    <property type="evidence" value="ECO:0007669"/>
    <property type="project" value="UniProtKB-UniRule"/>
</dbReference>
<comment type="caution">
    <text evidence="8">The sequence shown here is derived from an EMBL/GenBank/DDBJ whole genome shotgun (WGS) entry which is preliminary data.</text>
</comment>
<dbReference type="PANTHER" id="PTHR30589:SF0">
    <property type="entry name" value="PHOSPHATIDYLGLYCEROL--PROLIPOPROTEIN DIACYLGLYCERYL TRANSFERASE"/>
    <property type="match status" value="1"/>
</dbReference>
<dbReference type="PROSITE" id="PS01311">
    <property type="entry name" value="LGT"/>
    <property type="match status" value="1"/>
</dbReference>
<dbReference type="Proteomes" id="UP000188879">
    <property type="component" value="Unassembled WGS sequence"/>
</dbReference>
<comment type="catalytic activity">
    <reaction evidence="7">
        <text>L-cysteinyl-[prolipoprotein] + a 1,2-diacyl-sn-glycero-3-phospho-(1'-sn-glycerol) = an S-1,2-diacyl-sn-glyceryl-L-cysteinyl-[prolipoprotein] + sn-glycerol 1-phosphate + H(+)</text>
        <dbReference type="Rhea" id="RHEA:56712"/>
        <dbReference type="Rhea" id="RHEA-COMP:14679"/>
        <dbReference type="Rhea" id="RHEA-COMP:14680"/>
        <dbReference type="ChEBI" id="CHEBI:15378"/>
        <dbReference type="ChEBI" id="CHEBI:29950"/>
        <dbReference type="ChEBI" id="CHEBI:57685"/>
        <dbReference type="ChEBI" id="CHEBI:64716"/>
        <dbReference type="ChEBI" id="CHEBI:140658"/>
        <dbReference type="EC" id="2.5.1.145"/>
    </reaction>
</comment>
<dbReference type="GO" id="GO:0008961">
    <property type="term" value="F:phosphatidylglycerol-prolipoprotein diacylglyceryl transferase activity"/>
    <property type="evidence" value="ECO:0007669"/>
    <property type="project" value="UniProtKB-UniRule"/>
</dbReference>
<dbReference type="AlphaFoldDB" id="A0A1V2GXM0"/>
<evidence type="ECO:0000313" key="8">
    <source>
        <dbReference type="EMBL" id="ONG47491.1"/>
    </source>
</evidence>
<keyword evidence="2 7" id="KW-1003">Cell membrane</keyword>
<feature type="transmembrane region" description="Helical" evidence="7">
    <location>
        <begin position="234"/>
        <end position="260"/>
    </location>
</feature>
<evidence type="ECO:0000256" key="2">
    <source>
        <dbReference type="ARBA" id="ARBA00022475"/>
    </source>
</evidence>
<dbReference type="Pfam" id="PF01790">
    <property type="entry name" value="LGT"/>
    <property type="match status" value="1"/>
</dbReference>
<keyword evidence="3 7" id="KW-0808">Transferase</keyword>
<feature type="transmembrane region" description="Helical" evidence="7">
    <location>
        <begin position="206"/>
        <end position="222"/>
    </location>
</feature>
<keyword evidence="8" id="KW-0449">Lipoprotein</keyword>
<dbReference type="OrthoDB" id="871140at2"/>
<evidence type="ECO:0000256" key="1">
    <source>
        <dbReference type="ARBA" id="ARBA00007150"/>
    </source>
</evidence>
<feature type="transmembrane region" description="Helical" evidence="7">
    <location>
        <begin position="177"/>
        <end position="194"/>
    </location>
</feature>
<comment type="pathway">
    <text evidence="7">Protein modification; lipoprotein biosynthesis (diacylglyceryl transfer).</text>
</comment>
<organism evidence="8 9">
    <name type="scientific">Teichococcus deserti</name>
    <dbReference type="NCBI Taxonomy" id="1817963"/>
    <lineage>
        <taxon>Bacteria</taxon>
        <taxon>Pseudomonadati</taxon>
        <taxon>Pseudomonadota</taxon>
        <taxon>Alphaproteobacteria</taxon>
        <taxon>Acetobacterales</taxon>
        <taxon>Roseomonadaceae</taxon>
        <taxon>Roseomonas</taxon>
    </lineage>
</organism>
<dbReference type="EMBL" id="MLCO01000274">
    <property type="protein sequence ID" value="ONG47491.1"/>
    <property type="molecule type" value="Genomic_DNA"/>
</dbReference>
<comment type="function">
    <text evidence="7">Catalyzes the transfer of the diacylglyceryl group from phosphatidylglycerol to the sulfhydryl group of the N-terminal cysteine of a prolipoprotein, the first step in the formation of mature lipoproteins.</text>
</comment>
<protein>
    <recommendedName>
        <fullName evidence="7">Phosphatidylglycerol--prolipoprotein diacylglyceryl transferase</fullName>
        <ecNumber evidence="7">2.5.1.145</ecNumber>
    </recommendedName>
</protein>
<evidence type="ECO:0000256" key="4">
    <source>
        <dbReference type="ARBA" id="ARBA00022692"/>
    </source>
</evidence>
<evidence type="ECO:0000256" key="7">
    <source>
        <dbReference type="HAMAP-Rule" id="MF_01147"/>
    </source>
</evidence>
<dbReference type="PANTHER" id="PTHR30589">
    <property type="entry name" value="PROLIPOPROTEIN DIACYLGLYCERYL TRANSFERASE"/>
    <property type="match status" value="1"/>
</dbReference>
<dbReference type="GO" id="GO:0005886">
    <property type="term" value="C:plasma membrane"/>
    <property type="evidence" value="ECO:0007669"/>
    <property type="project" value="UniProtKB-SubCell"/>
</dbReference>
<proteinExistence type="inferred from homology"/>
<gene>
    <name evidence="7" type="primary">lgt</name>
    <name evidence="8" type="ORF">BKE38_23200</name>
</gene>
<evidence type="ECO:0000313" key="9">
    <source>
        <dbReference type="Proteomes" id="UP000188879"/>
    </source>
</evidence>
<sequence length="269" mass="29382">MLFAIPFPAIDPVLVEIGPFAIRWYALAYIAGIIIGWRLMRRLAALQPVAASAEQIDDFVTWAVLGVILGGRLGYVLFYQTDHYLSAPWEALYLWKGGMSFHGGAAGVIVAILLFCRRQGLNVLRFGDRLTAVVPIGLLFGRLANFINGELWGRVSDVPWAMVFPHGGPEPRHPSQLYQAFLEGFCLLVILQILVRIPAIRERQGFVAGAFLAGYGVARIIGELFRQPDAQLGFLWGGATMGQLLSIPMVLVGATLMLAARPPARPATA</sequence>
<accession>A0A1V2GXM0</accession>
<evidence type="ECO:0000256" key="6">
    <source>
        <dbReference type="ARBA" id="ARBA00023136"/>
    </source>
</evidence>
<keyword evidence="4 7" id="KW-0812">Transmembrane</keyword>
<dbReference type="EC" id="2.5.1.145" evidence="7"/>
<comment type="similarity">
    <text evidence="1 7">Belongs to the Lgt family.</text>
</comment>
<evidence type="ECO:0000256" key="5">
    <source>
        <dbReference type="ARBA" id="ARBA00022989"/>
    </source>
</evidence>
<name>A0A1V2GXM0_9PROT</name>
<feature type="transmembrane region" description="Helical" evidence="7">
    <location>
        <begin position="59"/>
        <end position="79"/>
    </location>
</feature>
<evidence type="ECO:0000256" key="3">
    <source>
        <dbReference type="ARBA" id="ARBA00022679"/>
    </source>
</evidence>
<feature type="transmembrane region" description="Helical" evidence="7">
    <location>
        <begin position="129"/>
        <end position="147"/>
    </location>
</feature>
<dbReference type="InterPro" id="IPR001640">
    <property type="entry name" value="Lgt"/>
</dbReference>
<dbReference type="NCBIfam" id="TIGR00544">
    <property type="entry name" value="lgt"/>
    <property type="match status" value="1"/>
</dbReference>
<dbReference type="HAMAP" id="MF_01147">
    <property type="entry name" value="Lgt"/>
    <property type="match status" value="1"/>
</dbReference>
<keyword evidence="9" id="KW-1185">Reference proteome</keyword>